<feature type="coiled-coil region" evidence="3">
    <location>
        <begin position="524"/>
        <end position="551"/>
    </location>
</feature>
<feature type="coiled-coil region" evidence="3">
    <location>
        <begin position="252"/>
        <end position="279"/>
    </location>
</feature>
<dbReference type="NCBIfam" id="NF041496">
    <property type="entry name" value="MobQ"/>
    <property type="match status" value="1"/>
</dbReference>
<dbReference type="OrthoDB" id="1826980at2"/>
<accession>A0A497YEW1</accession>
<evidence type="ECO:0000256" key="2">
    <source>
        <dbReference type="ARBA" id="ARBA00022971"/>
    </source>
</evidence>
<sequence length="688" mass="80127">MSYFRLQANIVSKKTQSAVASASYRSGEELYSERDEEMKSYQQREVAPVSFILKPDHAPEWTLEREKLWNEVEKVEKPWNAQLAREVLIALPVELPEDAQQELVQSFVQEEFVEEGMVADVAIHRDKEHNPHAHIMLTVRPFNEDGTWGQKKTRQYEFDQNGDILRDEKGEKVFQTVPSTDWNERETLVKWRMHYADAINESFKEHGIEKTVSALSFEAQGLDQIAEVRLERNEYQYVKRLEEKGIEAQTFYHQLNQEIRKKNAEIAQLNDKIVFLSAKQKQTDVQRVLHRHTSEVTAQLNEDYEKSWHFMKGRLKENFSFDSVHDQLQGLYRWEERKVEPKQVEAQVTHAILNASHKAYQERNFSVVKQQGFTSSDFRSLFTERLDAFEALTDSVEKDQQTVDQVVAHAERTYRAQSLIVHNAFNELFPETNERFAHNDRTVAYKANVLTAIQTNDRTVIPSHHEVNHRLQLQELKKACEQGEKASEQIRIQALIRNKLGSEKEQLVKDGTDLKAIYETSVKLNTTQQLIERYEAKAKHIDQELNALIRETFPQAKEKLLKDVEQLPLEMKTAILKHYTQQNKLTKAPSLKACLQVAKKDQSKQAMAYHAYQAKPDARFAERLGCSQKSLSHFPTGRASTELIEQLIDQAERDQHQAAQHEMPSPTKLRRKAKDKQLRRELGLEFEL</sequence>
<comment type="caution">
    <text evidence="6">The sequence shown here is derived from an EMBL/GenBank/DDBJ whole genome shotgun (WGS) entry which is preliminary data.</text>
</comment>
<reference evidence="6 7" key="1">
    <citation type="submission" date="2018-10" db="EMBL/GenBank/DDBJ databases">
        <title>Genomic Encyclopedia of Type Strains, Phase IV (KMG-IV): sequencing the most valuable type-strain genomes for metagenomic binning, comparative biology and taxonomic classification.</title>
        <authorList>
            <person name="Goeker M."/>
        </authorList>
    </citation>
    <scope>NUCLEOTIDE SEQUENCE [LARGE SCALE GENOMIC DNA]</scope>
    <source>
        <strain evidence="6 7">DSM 20549</strain>
    </source>
</reference>
<dbReference type="Proteomes" id="UP000280791">
    <property type="component" value="Unassembled WGS sequence"/>
</dbReference>
<dbReference type="AlphaFoldDB" id="A0A497YEW1"/>
<feature type="region of interest" description="Disordered" evidence="4">
    <location>
        <begin position="652"/>
        <end position="676"/>
    </location>
</feature>
<name>A0A497YEW1_9BACL</name>
<dbReference type="Pfam" id="PF03389">
    <property type="entry name" value="MobA_MobL"/>
    <property type="match status" value="1"/>
</dbReference>
<comment type="similarity">
    <text evidence="1">Belongs to the MobA/MobL family.</text>
</comment>
<organism evidence="6 7">
    <name type="scientific">Planococcus citreus</name>
    <dbReference type="NCBI Taxonomy" id="1373"/>
    <lineage>
        <taxon>Bacteria</taxon>
        <taxon>Bacillati</taxon>
        <taxon>Bacillota</taxon>
        <taxon>Bacilli</taxon>
        <taxon>Bacillales</taxon>
        <taxon>Caryophanaceae</taxon>
        <taxon>Planococcus</taxon>
    </lineage>
</organism>
<evidence type="ECO:0000256" key="4">
    <source>
        <dbReference type="SAM" id="MobiDB-lite"/>
    </source>
</evidence>
<dbReference type="Gene3D" id="3.30.930.30">
    <property type="match status" value="1"/>
</dbReference>
<dbReference type="InterPro" id="IPR005053">
    <property type="entry name" value="MobA_MobL"/>
</dbReference>
<evidence type="ECO:0000256" key="1">
    <source>
        <dbReference type="ARBA" id="ARBA00010873"/>
    </source>
</evidence>
<protein>
    <submittedName>
        <fullName evidence="6">MobA/MobL family protein</fullName>
    </submittedName>
</protein>
<dbReference type="RefSeq" id="WP_121301340.1">
    <property type="nucleotide sequence ID" value="NZ_QBEW01000083.1"/>
</dbReference>
<feature type="domain" description="MobA/MobL protein" evidence="5">
    <location>
        <begin position="16"/>
        <end position="232"/>
    </location>
</feature>
<dbReference type="EMBL" id="RCCP01000009">
    <property type="protein sequence ID" value="RLJ81369.1"/>
    <property type="molecule type" value="Genomic_DNA"/>
</dbReference>
<keyword evidence="2" id="KW-0184">Conjugation</keyword>
<gene>
    <name evidence="6" type="ORF">DFR62_3414</name>
</gene>
<keyword evidence="7" id="KW-1185">Reference proteome</keyword>
<evidence type="ECO:0000259" key="5">
    <source>
        <dbReference type="Pfam" id="PF03389"/>
    </source>
</evidence>
<proteinExistence type="inferred from homology"/>
<evidence type="ECO:0000313" key="7">
    <source>
        <dbReference type="Proteomes" id="UP000280791"/>
    </source>
</evidence>
<evidence type="ECO:0000313" key="6">
    <source>
        <dbReference type="EMBL" id="RLJ81369.1"/>
    </source>
</evidence>
<keyword evidence="3" id="KW-0175">Coiled coil</keyword>
<evidence type="ECO:0000256" key="3">
    <source>
        <dbReference type="SAM" id="Coils"/>
    </source>
</evidence>